<dbReference type="Pfam" id="PF00857">
    <property type="entry name" value="Isochorismatase"/>
    <property type="match status" value="1"/>
</dbReference>
<dbReference type="EMBL" id="CP041730">
    <property type="protein sequence ID" value="QDQ25831.1"/>
    <property type="molecule type" value="Genomic_DNA"/>
</dbReference>
<proteinExistence type="predicted"/>
<dbReference type="RefSeq" id="WP_143856756.1">
    <property type="nucleotide sequence ID" value="NZ_CP041730.1"/>
</dbReference>
<sequence>MKTALIIIDVQQGLFDPSPRPYEADAVIQRINALSEQARAAHIAVAFVQHQRPNGPLAFQSPGWELAKQLVVQDGDKIIAKTTPDSFLNTELSAWLTEQAVGRLVICGYATEFCVDTSTRRAAALGYEIVLAADAHTTHDKQHADAQLIRAHHNATLPNMTSFGVKITALASEKIDFRVFA</sequence>
<keyword evidence="1 3" id="KW-0378">Hydrolase</keyword>
<dbReference type="SUPFAM" id="SSF52499">
    <property type="entry name" value="Isochorismatase-like hydrolases"/>
    <property type="match status" value="1"/>
</dbReference>
<accession>A0A516SCF4</accession>
<dbReference type="CDD" id="cd01014">
    <property type="entry name" value="nicotinamidase_related"/>
    <property type="match status" value="1"/>
</dbReference>
<dbReference type="InterPro" id="IPR050272">
    <property type="entry name" value="Isochorismatase-like_hydrls"/>
</dbReference>
<keyword evidence="4" id="KW-1185">Reference proteome</keyword>
<dbReference type="Proteomes" id="UP000317550">
    <property type="component" value="Chromosome"/>
</dbReference>
<reference evidence="4" key="1">
    <citation type="submission" date="2019-07" db="EMBL/GenBank/DDBJ databases">
        <title>Chitinimonas sp. nov., isolated from Ny-Alesund, arctica soil.</title>
        <authorList>
            <person name="Xu Q."/>
            <person name="Peng F."/>
        </authorList>
    </citation>
    <scope>NUCLEOTIDE SEQUENCE [LARGE SCALE GENOMIC DNA]</scope>
    <source>
        <strain evidence="4">R3-44</strain>
    </source>
</reference>
<name>A0A516SCF4_9NEIS</name>
<dbReference type="InterPro" id="IPR036380">
    <property type="entry name" value="Isochorismatase-like_sf"/>
</dbReference>
<dbReference type="PANTHER" id="PTHR43540">
    <property type="entry name" value="PEROXYUREIDOACRYLATE/UREIDOACRYLATE AMIDOHYDROLASE-RELATED"/>
    <property type="match status" value="1"/>
</dbReference>
<dbReference type="Gene3D" id="3.40.50.850">
    <property type="entry name" value="Isochorismatase-like"/>
    <property type="match status" value="1"/>
</dbReference>
<evidence type="ECO:0000259" key="2">
    <source>
        <dbReference type="Pfam" id="PF00857"/>
    </source>
</evidence>
<dbReference type="KEGG" id="cari:FNU76_05390"/>
<evidence type="ECO:0000313" key="4">
    <source>
        <dbReference type="Proteomes" id="UP000317550"/>
    </source>
</evidence>
<evidence type="ECO:0000256" key="1">
    <source>
        <dbReference type="ARBA" id="ARBA00022801"/>
    </source>
</evidence>
<feature type="domain" description="Isochorismatase-like" evidence="2">
    <location>
        <begin position="3"/>
        <end position="152"/>
    </location>
</feature>
<dbReference type="OrthoDB" id="3174612at2"/>
<organism evidence="3 4">
    <name type="scientific">Chitinimonas arctica</name>
    <dbReference type="NCBI Taxonomy" id="2594795"/>
    <lineage>
        <taxon>Bacteria</taxon>
        <taxon>Pseudomonadati</taxon>
        <taxon>Pseudomonadota</taxon>
        <taxon>Betaproteobacteria</taxon>
        <taxon>Neisseriales</taxon>
        <taxon>Chitinibacteraceae</taxon>
        <taxon>Chitinimonas</taxon>
    </lineage>
</organism>
<dbReference type="AlphaFoldDB" id="A0A516SCF4"/>
<dbReference type="InterPro" id="IPR000868">
    <property type="entry name" value="Isochorismatase-like_dom"/>
</dbReference>
<protein>
    <submittedName>
        <fullName evidence="3">Cysteine hydrolase</fullName>
    </submittedName>
</protein>
<gene>
    <name evidence="3" type="ORF">FNU76_05390</name>
</gene>
<evidence type="ECO:0000313" key="3">
    <source>
        <dbReference type="EMBL" id="QDQ25831.1"/>
    </source>
</evidence>
<dbReference type="GO" id="GO:0016787">
    <property type="term" value="F:hydrolase activity"/>
    <property type="evidence" value="ECO:0007669"/>
    <property type="project" value="UniProtKB-KW"/>
</dbReference>